<keyword evidence="1" id="KW-0175">Coiled coil</keyword>
<evidence type="ECO:0000313" key="3">
    <source>
        <dbReference type="EMBL" id="KAK1379189.1"/>
    </source>
</evidence>
<organism evidence="3 4">
    <name type="scientific">Heracleum sosnowskyi</name>
    <dbReference type="NCBI Taxonomy" id="360622"/>
    <lineage>
        <taxon>Eukaryota</taxon>
        <taxon>Viridiplantae</taxon>
        <taxon>Streptophyta</taxon>
        <taxon>Embryophyta</taxon>
        <taxon>Tracheophyta</taxon>
        <taxon>Spermatophyta</taxon>
        <taxon>Magnoliopsida</taxon>
        <taxon>eudicotyledons</taxon>
        <taxon>Gunneridae</taxon>
        <taxon>Pentapetalae</taxon>
        <taxon>asterids</taxon>
        <taxon>campanulids</taxon>
        <taxon>Apiales</taxon>
        <taxon>Apiaceae</taxon>
        <taxon>Apioideae</taxon>
        <taxon>apioid superclade</taxon>
        <taxon>Tordylieae</taxon>
        <taxon>Tordyliinae</taxon>
        <taxon>Heracleum</taxon>
    </lineage>
</organism>
<reference evidence="3" key="1">
    <citation type="submission" date="2023-02" db="EMBL/GenBank/DDBJ databases">
        <title>Genome of toxic invasive species Heracleum sosnowskyi carries increased number of genes despite the absence of recent whole-genome duplications.</title>
        <authorList>
            <person name="Schelkunov M."/>
            <person name="Shtratnikova V."/>
            <person name="Makarenko M."/>
            <person name="Klepikova A."/>
            <person name="Omelchenko D."/>
            <person name="Novikova G."/>
            <person name="Obukhova E."/>
            <person name="Bogdanov V."/>
            <person name="Penin A."/>
            <person name="Logacheva M."/>
        </authorList>
    </citation>
    <scope>NUCLEOTIDE SEQUENCE</scope>
    <source>
        <strain evidence="3">Hsosn_3</strain>
        <tissue evidence="3">Leaf</tissue>
    </source>
</reference>
<protein>
    <submittedName>
        <fullName evidence="3">Uncharacterized protein</fullName>
    </submittedName>
</protein>
<comment type="caution">
    <text evidence="3">The sequence shown here is derived from an EMBL/GenBank/DDBJ whole genome shotgun (WGS) entry which is preliminary data.</text>
</comment>
<reference evidence="3" key="2">
    <citation type="submission" date="2023-05" db="EMBL/GenBank/DDBJ databases">
        <authorList>
            <person name="Schelkunov M.I."/>
        </authorList>
    </citation>
    <scope>NUCLEOTIDE SEQUENCE</scope>
    <source>
        <strain evidence="3">Hsosn_3</strain>
        <tissue evidence="3">Leaf</tissue>
    </source>
</reference>
<dbReference type="Proteomes" id="UP001237642">
    <property type="component" value="Unassembled WGS sequence"/>
</dbReference>
<sequence length="184" mass="20757">MVIRANILPKMTPNKMFSFVELKLMYLLHARRVYFSLPYVILVNMMHASKASFMPYGSIKAPVPLEEYEIVQENHIGLLGSISDMSALCARVDQLTEDIKNMKIELEKMSAKNEQLTARVDFLMASLADGMARMNVMEHNINQLVQVQYEITYTPALDGDTGERDDANKTVNAPGGKVDVKIEK</sequence>
<feature type="coiled-coil region" evidence="1">
    <location>
        <begin position="85"/>
        <end position="126"/>
    </location>
</feature>
<evidence type="ECO:0000256" key="1">
    <source>
        <dbReference type="SAM" id="Coils"/>
    </source>
</evidence>
<proteinExistence type="predicted"/>
<dbReference type="AlphaFoldDB" id="A0AAD8MNL7"/>
<gene>
    <name evidence="3" type="ORF">POM88_025933</name>
</gene>
<name>A0AAD8MNL7_9APIA</name>
<evidence type="ECO:0000313" key="4">
    <source>
        <dbReference type="Proteomes" id="UP001237642"/>
    </source>
</evidence>
<keyword evidence="4" id="KW-1185">Reference proteome</keyword>
<feature type="region of interest" description="Disordered" evidence="2">
    <location>
        <begin position="158"/>
        <end position="184"/>
    </location>
</feature>
<dbReference type="EMBL" id="JAUIZM010000006">
    <property type="protein sequence ID" value="KAK1379189.1"/>
    <property type="molecule type" value="Genomic_DNA"/>
</dbReference>
<accession>A0AAD8MNL7</accession>
<evidence type="ECO:0000256" key="2">
    <source>
        <dbReference type="SAM" id="MobiDB-lite"/>
    </source>
</evidence>